<dbReference type="STRING" id="1561998.A0A1I7TGZ9"/>
<feature type="transmembrane region" description="Helical" evidence="2">
    <location>
        <begin position="624"/>
        <end position="645"/>
    </location>
</feature>
<feature type="transmembrane region" description="Helical" evidence="2">
    <location>
        <begin position="503"/>
        <end position="525"/>
    </location>
</feature>
<feature type="transmembrane region" description="Helical" evidence="2">
    <location>
        <begin position="241"/>
        <end position="264"/>
    </location>
</feature>
<accession>A0A1I7TGZ9</accession>
<evidence type="ECO:0000313" key="4">
    <source>
        <dbReference type="Proteomes" id="UP000095282"/>
    </source>
</evidence>
<dbReference type="GO" id="GO:0042391">
    <property type="term" value="P:regulation of membrane potential"/>
    <property type="evidence" value="ECO:0007669"/>
    <property type="project" value="TreeGrafter"/>
</dbReference>
<feature type="transmembrane region" description="Helical" evidence="2">
    <location>
        <begin position="451"/>
        <end position="470"/>
    </location>
</feature>
<dbReference type="Pfam" id="PF24871">
    <property type="entry name" value="Piezo_TM1-24"/>
    <property type="match status" value="1"/>
</dbReference>
<dbReference type="PANTHER" id="PTHR13167">
    <property type="entry name" value="PIEZO-TYPE MECHANOSENSITIVE ION CHANNEL COMPONENT"/>
    <property type="match status" value="1"/>
</dbReference>
<feature type="transmembrane region" description="Helical" evidence="2">
    <location>
        <begin position="545"/>
        <end position="570"/>
    </location>
</feature>
<protein>
    <submittedName>
        <fullName evidence="5">Piezo-type mechanosensitive ion channel component</fullName>
    </submittedName>
</protein>
<feature type="region of interest" description="Disordered" evidence="1">
    <location>
        <begin position="375"/>
        <end position="421"/>
    </location>
</feature>
<dbReference type="WBParaSite" id="Csp11.Scaffold610.g5838.t2">
    <property type="protein sequence ID" value="Csp11.Scaffold610.g5838.t2"/>
    <property type="gene ID" value="Csp11.Scaffold610.g5838"/>
</dbReference>
<feature type="transmembrane region" description="Helical" evidence="2">
    <location>
        <begin position="211"/>
        <end position="229"/>
    </location>
</feature>
<sequence>MTVPPVVKSCFVKLLLPSALLTAAILRPCFLSIGYVVFALLSAVLPPIRKALALPKLVGTFVTITFLFCLAVSLGIGSYQISEQVVHKNDRTYICNRSDTTLFRSIGLVRFHPTGTFESTRAFLPEIIALSASLLTFVIVMLLSHRDEQLDVVGGVVSVRSESGQEQRRQRKMAAIMWSAIGNSLRRLTNFVIFLFTAYVGIIKPSVSNSIYFGAFLFISTWWATYTPLRHGVYNKIKKFLIFYSAIHFLVLYSYQIPIVHHSWLPTGSFLSRLFGLTVLMDSSCPDWWKFPFVAPDFNDDDLIMKWPLYANPIVVLIFYYLTVAQYKFTRNGSRQYIDENDYGSSVHEERFVSAGTVETNVDDVGQLISISESSASAPSGRGRGNTLLLSNASSSNEDEQGRARSRSPMRNGEGQNSIPMRKVTSQVVDRNKLSNIFNTPGEQESAASKGMIAVMTFVIFHSYSIALTAMMTWALLYHSIFGLILLILTCILWIFRDTRKSSFTMAPLILMYIEFLLVLQYFLSMDIHKEIGDPAWMNFVGIEWATIPLHALIILCVQTLLSLPVFLLLRLARREKYYESLTDLERQRRINSYGTFGASKTGAGGVAVAKDPKSRKFAAFVEYLSNKVSIYFIFLVSFVLLMVSTQFKPNFYNIFFFALWALNLLYLKFSFRLYRGLAYAFWLTLTFYTSIVIIALYIYQFPVVSQWIIDNTNLSKEWLDAIGLVDYSAIGESGALFLQLFAPIALFVVTMLQLKFFHGPWSRATSPRRAEENPPTTESEVATTSGRANAGLFIVSSLSFRPSIRHGQIVSDGYRMGKAGRLTKLR</sequence>
<feature type="transmembrane region" description="Helical" evidence="2">
    <location>
        <begin position="57"/>
        <end position="81"/>
    </location>
</feature>
<dbReference type="Proteomes" id="UP000095282">
    <property type="component" value="Unplaced"/>
</dbReference>
<evidence type="ECO:0000256" key="2">
    <source>
        <dbReference type="SAM" id="Phobius"/>
    </source>
</evidence>
<evidence type="ECO:0000256" key="1">
    <source>
        <dbReference type="SAM" id="MobiDB-lite"/>
    </source>
</evidence>
<feature type="transmembrane region" description="Helical" evidence="2">
    <location>
        <begin position="476"/>
        <end position="496"/>
    </location>
</feature>
<dbReference type="GO" id="GO:0008381">
    <property type="term" value="F:mechanosensitive monoatomic ion channel activity"/>
    <property type="evidence" value="ECO:0007669"/>
    <property type="project" value="InterPro"/>
</dbReference>
<keyword evidence="2" id="KW-1133">Transmembrane helix</keyword>
<feature type="compositionally biased region" description="Low complexity" evidence="1">
    <location>
        <begin position="375"/>
        <end position="396"/>
    </location>
</feature>
<feature type="domain" description="Piezo TM1-24" evidence="3">
    <location>
        <begin position="27"/>
        <end position="763"/>
    </location>
</feature>
<feature type="transmembrane region" description="Helical" evidence="2">
    <location>
        <begin position="175"/>
        <end position="199"/>
    </location>
</feature>
<dbReference type="InterPro" id="IPR027272">
    <property type="entry name" value="Piezo"/>
</dbReference>
<feature type="compositionally biased region" description="Polar residues" evidence="1">
    <location>
        <begin position="775"/>
        <end position="784"/>
    </location>
</feature>
<keyword evidence="2" id="KW-0472">Membrane</keyword>
<feature type="region of interest" description="Disordered" evidence="1">
    <location>
        <begin position="764"/>
        <end position="784"/>
    </location>
</feature>
<dbReference type="PANTHER" id="PTHR13167:SF25">
    <property type="entry name" value="PIEZO-TYPE MECHANOSENSITIVE ION CHANNEL COMPONENT"/>
    <property type="match status" value="1"/>
</dbReference>
<dbReference type="AlphaFoldDB" id="A0A1I7TGZ9"/>
<feature type="transmembrane region" description="Helical" evidence="2">
    <location>
        <begin position="651"/>
        <end position="668"/>
    </location>
</feature>
<dbReference type="GO" id="GO:0071260">
    <property type="term" value="P:cellular response to mechanical stimulus"/>
    <property type="evidence" value="ECO:0007669"/>
    <property type="project" value="TreeGrafter"/>
</dbReference>
<reference evidence="5" key="1">
    <citation type="submission" date="2016-11" db="UniProtKB">
        <authorList>
            <consortium name="WormBaseParasite"/>
        </authorList>
    </citation>
    <scope>IDENTIFICATION</scope>
</reference>
<feature type="transmembrane region" description="Helical" evidence="2">
    <location>
        <begin position="122"/>
        <end position="143"/>
    </location>
</feature>
<dbReference type="InterPro" id="IPR056769">
    <property type="entry name" value="Piezo_TM1-24"/>
</dbReference>
<feature type="transmembrane region" description="Helical" evidence="2">
    <location>
        <begin position="307"/>
        <end position="325"/>
    </location>
</feature>
<evidence type="ECO:0000313" key="5">
    <source>
        <dbReference type="WBParaSite" id="Csp11.Scaffold610.g5838.t2"/>
    </source>
</evidence>
<dbReference type="GO" id="GO:0050982">
    <property type="term" value="P:detection of mechanical stimulus"/>
    <property type="evidence" value="ECO:0007669"/>
    <property type="project" value="TreeGrafter"/>
</dbReference>
<feature type="transmembrane region" description="Helical" evidence="2">
    <location>
        <begin position="680"/>
        <end position="700"/>
    </location>
</feature>
<dbReference type="GO" id="GO:0005261">
    <property type="term" value="F:monoatomic cation channel activity"/>
    <property type="evidence" value="ECO:0007669"/>
    <property type="project" value="TreeGrafter"/>
</dbReference>
<dbReference type="GO" id="GO:0005886">
    <property type="term" value="C:plasma membrane"/>
    <property type="evidence" value="ECO:0007669"/>
    <property type="project" value="TreeGrafter"/>
</dbReference>
<feature type="transmembrane region" description="Helical" evidence="2">
    <location>
        <begin position="20"/>
        <end position="45"/>
    </location>
</feature>
<name>A0A1I7TGZ9_9PELO</name>
<evidence type="ECO:0000259" key="3">
    <source>
        <dbReference type="Pfam" id="PF24871"/>
    </source>
</evidence>
<keyword evidence="4" id="KW-1185">Reference proteome</keyword>
<organism evidence="4 5">
    <name type="scientific">Caenorhabditis tropicalis</name>
    <dbReference type="NCBI Taxonomy" id="1561998"/>
    <lineage>
        <taxon>Eukaryota</taxon>
        <taxon>Metazoa</taxon>
        <taxon>Ecdysozoa</taxon>
        <taxon>Nematoda</taxon>
        <taxon>Chromadorea</taxon>
        <taxon>Rhabditida</taxon>
        <taxon>Rhabditina</taxon>
        <taxon>Rhabditomorpha</taxon>
        <taxon>Rhabditoidea</taxon>
        <taxon>Rhabditidae</taxon>
        <taxon>Peloderinae</taxon>
        <taxon>Caenorhabditis</taxon>
    </lineage>
</organism>
<feature type="transmembrane region" description="Helical" evidence="2">
    <location>
        <begin position="737"/>
        <end position="755"/>
    </location>
</feature>
<proteinExistence type="predicted"/>
<keyword evidence="2" id="KW-0812">Transmembrane</keyword>